<evidence type="ECO:0000313" key="1">
    <source>
        <dbReference type="EMBL" id="TCD74519.1"/>
    </source>
</evidence>
<gene>
    <name evidence="1" type="ORF">MCC10002_0867</name>
</gene>
<dbReference type="AlphaFoldDB" id="A0A4R0TG10"/>
<proteinExistence type="predicted"/>
<organism evidence="1 2">
    <name type="scientific">Bifidobacterium longum subsp. longum</name>
    <dbReference type="NCBI Taxonomy" id="1679"/>
    <lineage>
        <taxon>Bacteria</taxon>
        <taxon>Bacillati</taxon>
        <taxon>Actinomycetota</taxon>
        <taxon>Actinomycetes</taxon>
        <taxon>Bifidobacteriales</taxon>
        <taxon>Bifidobacteriaceae</taxon>
        <taxon>Bifidobacterium</taxon>
    </lineage>
</organism>
<name>A0A4R0TG10_BIFLL</name>
<sequence>MSLLSIGQLRPDRQFDIHIEQSFLDIVHREGTIGDDGLVRRADVGDEPFDVVERDLFGAAEQYTYAVAETVVVFLEETE</sequence>
<protein>
    <submittedName>
        <fullName evidence="1">Uncharacterized protein</fullName>
    </submittedName>
</protein>
<accession>A0A4R0TG10</accession>
<dbReference type="Proteomes" id="UP000293701">
    <property type="component" value="Unassembled WGS sequence"/>
</dbReference>
<reference evidence="1 2" key="1">
    <citation type="journal article" date="2018" name="Sci. Rep.">
        <title>Genomic diversity and distribution of Bifidobacterium longum subsp. longum across the human lifespan.</title>
        <authorList>
            <person name="Odamaki T."/>
            <person name="Bottacini F."/>
            <person name="Kato K."/>
            <person name="Mitsuyama E."/>
            <person name="Yoshida K."/>
            <person name="Horigome A."/>
            <person name="Xiao J.Z."/>
            <person name="van Sinderen D."/>
        </authorList>
    </citation>
    <scope>NUCLEOTIDE SEQUENCE [LARGE SCALE GENOMIC DNA]</scope>
    <source>
        <strain evidence="1 2">MCC10002</strain>
    </source>
</reference>
<dbReference type="EMBL" id="SHPM01000017">
    <property type="protein sequence ID" value="TCD74519.1"/>
    <property type="molecule type" value="Genomic_DNA"/>
</dbReference>
<evidence type="ECO:0000313" key="2">
    <source>
        <dbReference type="Proteomes" id="UP000293701"/>
    </source>
</evidence>
<comment type="caution">
    <text evidence="1">The sequence shown here is derived from an EMBL/GenBank/DDBJ whole genome shotgun (WGS) entry which is preliminary data.</text>
</comment>